<feature type="compositionally biased region" description="Acidic residues" evidence="2">
    <location>
        <begin position="728"/>
        <end position="751"/>
    </location>
</feature>
<dbReference type="PROSITE" id="PS50096">
    <property type="entry name" value="IQ"/>
    <property type="match status" value="3"/>
</dbReference>
<dbReference type="AlphaFoldDB" id="A0A9W7LD51"/>
<evidence type="ECO:0000313" key="3">
    <source>
        <dbReference type="EMBL" id="GMI45553.1"/>
    </source>
</evidence>
<feature type="compositionally biased region" description="Basic residues" evidence="2">
    <location>
        <begin position="762"/>
        <end position="771"/>
    </location>
</feature>
<dbReference type="EMBL" id="BRYA01000254">
    <property type="protein sequence ID" value="GMI45553.1"/>
    <property type="molecule type" value="Genomic_DNA"/>
</dbReference>
<proteinExistence type="predicted"/>
<dbReference type="Proteomes" id="UP001165065">
    <property type="component" value="Unassembled WGS sequence"/>
</dbReference>
<dbReference type="InterPro" id="IPR011990">
    <property type="entry name" value="TPR-like_helical_dom_sf"/>
</dbReference>
<dbReference type="OrthoDB" id="192120at2759"/>
<feature type="compositionally biased region" description="Acidic residues" evidence="2">
    <location>
        <begin position="905"/>
        <end position="941"/>
    </location>
</feature>
<comment type="caution">
    <text evidence="3">The sequence shown here is derived from an EMBL/GenBank/DDBJ whole genome shotgun (WGS) entry which is preliminary data.</text>
</comment>
<dbReference type="Gene3D" id="1.20.5.190">
    <property type="match status" value="1"/>
</dbReference>
<feature type="repeat" description="ANK" evidence="1">
    <location>
        <begin position="178"/>
        <end position="210"/>
    </location>
</feature>
<keyword evidence="1" id="KW-0040">ANK repeat</keyword>
<dbReference type="SUPFAM" id="SSF48452">
    <property type="entry name" value="TPR-like"/>
    <property type="match status" value="1"/>
</dbReference>
<feature type="compositionally biased region" description="Basic and acidic residues" evidence="2">
    <location>
        <begin position="752"/>
        <end position="761"/>
    </location>
</feature>
<reference evidence="4" key="1">
    <citation type="journal article" date="2023" name="Commun. Biol.">
        <title>Genome analysis of Parmales, the sister group of diatoms, reveals the evolutionary specialization of diatoms from phago-mixotrophs to photoautotrophs.</title>
        <authorList>
            <person name="Ban H."/>
            <person name="Sato S."/>
            <person name="Yoshikawa S."/>
            <person name="Yamada K."/>
            <person name="Nakamura Y."/>
            <person name="Ichinomiya M."/>
            <person name="Sato N."/>
            <person name="Blanc-Mathieu R."/>
            <person name="Endo H."/>
            <person name="Kuwata A."/>
            <person name="Ogata H."/>
        </authorList>
    </citation>
    <scope>NUCLEOTIDE SEQUENCE [LARGE SCALE GENOMIC DNA]</scope>
</reference>
<keyword evidence="4" id="KW-1185">Reference proteome</keyword>
<dbReference type="Gene3D" id="1.25.40.20">
    <property type="entry name" value="Ankyrin repeat-containing domain"/>
    <property type="match status" value="1"/>
</dbReference>
<feature type="region of interest" description="Disordered" evidence="2">
    <location>
        <begin position="905"/>
        <end position="949"/>
    </location>
</feature>
<dbReference type="InterPro" id="IPR002110">
    <property type="entry name" value="Ankyrin_rpt"/>
</dbReference>
<dbReference type="Pfam" id="PF00612">
    <property type="entry name" value="IQ"/>
    <property type="match status" value="1"/>
</dbReference>
<dbReference type="SMART" id="SM00015">
    <property type="entry name" value="IQ"/>
    <property type="match status" value="3"/>
</dbReference>
<evidence type="ECO:0000313" key="4">
    <source>
        <dbReference type="Proteomes" id="UP001165065"/>
    </source>
</evidence>
<sequence length="1026" mass="117718">MGDEIFHAPGERQRWKLPRGKQMTDIMHVSKAGDSFFSQMGGDEELAVTAFKGFTPYYAQPKHAVLNKGSSALRWAEQLLQGIRDDDPELCNVAVMHAGADLGVKIEKPAEGAPYRFGSAGFFTNDQMNENVTVLTKFIKDRIETSKVFVSNNEWDQIHQYIENAGRYSDATFQKAVKGDSALMIAVRLRSFKAAKYLLHKGVDAAIENSEGETIAGVLKEKQEELMKERNHIRFLRVQAKSLRQMALSHEDQLALLSEPQVYDQLEQNYELCGDISRLMEVRITNCRLLNMKRKLLIVEGKDLSEEELRELSLLDNATESKAIVDLLANEVKDIVMEWEGSKLAKERAITMAKQAEVNKKEEKIKYWRSTLYKSAVKIQAVWRGIRTRYLLELLCLHRACVFVQAKTRGFLCRAQLRRNTLRMLVVMIQSVARGYNGRKKVARKQGRVYPATALVMAVRQKSIKGTGAEQEEPHLPAAEFIRKMFEEADKPKIINTSVKPKGQWAMLKFMGQKKSLAELKEDCLKHRKDGEKIGKLAVLCCEHGTADSSFISPSQRDDFLRWGIMLLEKALGFNSKLDDLVHHFERKRGEAMLEAWRRFDIDADPAYVSAAVEAYGRALKNIECTVVPEVWMGKAIAQEYSGDIGAAIKTVAGMVRKFPNYQKGDEVSMRAAGLYMAKQDYGPACGYVRHANKLGRGSMMLSHMDLILISGRLNELWYEKLVRESEEESDVSEDDSDYSSSDDESDDSEDEREKEKEREKKQKKRQRIAKRTKETAEKKEAYTSAYRVVYRHYVEHRNVFGKRSFESWIHHPATFIRVATRAEKSGLYLLAEDFYKQALIRCRWWDGYERRGELVDSDDEEEVESDNGDVDDIVNKALGEEPKTRYDQLVLIKKKKVGFKEEVEMEVEEIEEEDEDDGAEVQENDDGDDEEEEDEEEGEENEHWHDLEETSVRILYQMAKCKWNQGDIEEARKLLNKAKDEEKWIGQHFDFTKKAAEAWKPKNIDKLSKDAEVAFPKVVEAIPTL</sequence>
<dbReference type="PROSITE" id="PS50088">
    <property type="entry name" value="ANK_REPEAT"/>
    <property type="match status" value="1"/>
</dbReference>
<organism evidence="3 4">
    <name type="scientific">Triparma columacea</name>
    <dbReference type="NCBI Taxonomy" id="722753"/>
    <lineage>
        <taxon>Eukaryota</taxon>
        <taxon>Sar</taxon>
        <taxon>Stramenopiles</taxon>
        <taxon>Ochrophyta</taxon>
        <taxon>Bolidophyceae</taxon>
        <taxon>Parmales</taxon>
        <taxon>Triparmaceae</taxon>
        <taxon>Triparma</taxon>
    </lineage>
</organism>
<feature type="region of interest" description="Disordered" evidence="2">
    <location>
        <begin position="728"/>
        <end position="775"/>
    </location>
</feature>
<gene>
    <name evidence="3" type="ORF">TrCOL_g7774</name>
</gene>
<evidence type="ECO:0000256" key="1">
    <source>
        <dbReference type="PROSITE-ProRule" id="PRU00023"/>
    </source>
</evidence>
<name>A0A9W7LD51_9STRA</name>
<evidence type="ECO:0000256" key="2">
    <source>
        <dbReference type="SAM" id="MobiDB-lite"/>
    </source>
</evidence>
<accession>A0A9W7LD51</accession>
<dbReference type="InterPro" id="IPR036770">
    <property type="entry name" value="Ankyrin_rpt-contain_sf"/>
</dbReference>
<dbReference type="InterPro" id="IPR000048">
    <property type="entry name" value="IQ_motif_EF-hand-BS"/>
</dbReference>
<protein>
    <submittedName>
        <fullName evidence="3">Uncharacterized protein</fullName>
    </submittedName>
</protein>